<proteinExistence type="inferred from homology"/>
<dbReference type="SUPFAM" id="SSF102712">
    <property type="entry name" value="JAB1/MPN domain"/>
    <property type="match status" value="1"/>
</dbReference>
<dbReference type="AlphaFoldDB" id="A0A8J3BHI7"/>
<dbReference type="RefSeq" id="WP_188817671.1">
    <property type="nucleotide sequence ID" value="NZ_BMOF01000038.1"/>
</dbReference>
<dbReference type="InterPro" id="IPR037518">
    <property type="entry name" value="MPN"/>
</dbReference>
<organism evidence="9 10">
    <name type="scientific">Calditerricola satsumensis</name>
    <dbReference type="NCBI Taxonomy" id="373054"/>
    <lineage>
        <taxon>Bacteria</taxon>
        <taxon>Bacillati</taxon>
        <taxon>Bacillota</taxon>
        <taxon>Bacilli</taxon>
        <taxon>Bacillales</taxon>
        <taxon>Bacillaceae</taxon>
        <taxon>Calditerricola</taxon>
    </lineage>
</organism>
<dbReference type="Gene3D" id="3.40.140.10">
    <property type="entry name" value="Cytidine Deaminase, domain 2"/>
    <property type="match status" value="1"/>
</dbReference>
<sequence>MDEPLVLRDLPAHERPRERMLAVGAEQLSVAELLAILLRTGHRDESVLALAQRLLKQFGSLRELAGARVEELTAVKGVGIAKAVQVKAGLELGRRLARLAAEERLAVRGPGDVARLLMDELRFLPNEHFVCLFLNTKNHIIGKQTVFVGTLNATVVHPREIFREAIRRASAAVILAHNHPSGDPEPSREDIVLTRRLVEAGELLGIPVLDHIVIGDNRYVSLKEKGYL</sequence>
<dbReference type="NCBIfam" id="TIGR00608">
    <property type="entry name" value="radc"/>
    <property type="match status" value="1"/>
</dbReference>
<keyword evidence="5" id="KW-0862">Zinc</keyword>
<dbReference type="InterPro" id="IPR046778">
    <property type="entry name" value="UPF0758_N"/>
</dbReference>
<gene>
    <name evidence="9" type="primary">ysxA</name>
    <name evidence="9" type="ORF">GCM10007043_17550</name>
</gene>
<dbReference type="PANTHER" id="PTHR30471">
    <property type="entry name" value="DNA REPAIR PROTEIN RADC"/>
    <property type="match status" value="1"/>
</dbReference>
<comment type="similarity">
    <text evidence="1 7">Belongs to the UPF0758 family.</text>
</comment>
<dbReference type="SUPFAM" id="SSF47781">
    <property type="entry name" value="RuvA domain 2-like"/>
    <property type="match status" value="1"/>
</dbReference>
<dbReference type="Pfam" id="PF04002">
    <property type="entry name" value="RadC"/>
    <property type="match status" value="1"/>
</dbReference>
<evidence type="ECO:0000256" key="1">
    <source>
        <dbReference type="ARBA" id="ARBA00010243"/>
    </source>
</evidence>
<protein>
    <submittedName>
        <fullName evidence="9">UPF0758 protein YsxA</fullName>
    </submittedName>
</protein>
<keyword evidence="2" id="KW-0645">Protease</keyword>
<name>A0A8J3BHI7_9BACI</name>
<reference evidence="9" key="2">
    <citation type="submission" date="2020-09" db="EMBL/GenBank/DDBJ databases">
        <authorList>
            <person name="Sun Q."/>
            <person name="Ohkuma M."/>
        </authorList>
    </citation>
    <scope>NUCLEOTIDE SEQUENCE</scope>
    <source>
        <strain evidence="9">JCM 14719</strain>
    </source>
</reference>
<dbReference type="NCBIfam" id="NF000642">
    <property type="entry name" value="PRK00024.1"/>
    <property type="match status" value="1"/>
</dbReference>
<evidence type="ECO:0000256" key="2">
    <source>
        <dbReference type="ARBA" id="ARBA00022670"/>
    </source>
</evidence>
<dbReference type="CDD" id="cd08071">
    <property type="entry name" value="MPN_DUF2466"/>
    <property type="match status" value="1"/>
</dbReference>
<comment type="caution">
    <text evidence="9">The sequence shown here is derived from an EMBL/GenBank/DDBJ whole genome shotgun (WGS) entry which is preliminary data.</text>
</comment>
<dbReference type="PANTHER" id="PTHR30471:SF3">
    <property type="entry name" value="UPF0758 PROTEIN YEES-RELATED"/>
    <property type="match status" value="1"/>
</dbReference>
<feature type="domain" description="MPN" evidence="8">
    <location>
        <begin position="106"/>
        <end position="228"/>
    </location>
</feature>
<dbReference type="InterPro" id="IPR001405">
    <property type="entry name" value="UPF0758"/>
</dbReference>
<evidence type="ECO:0000256" key="7">
    <source>
        <dbReference type="RuleBase" id="RU003797"/>
    </source>
</evidence>
<dbReference type="PROSITE" id="PS01302">
    <property type="entry name" value="UPF0758"/>
    <property type="match status" value="1"/>
</dbReference>
<evidence type="ECO:0000256" key="6">
    <source>
        <dbReference type="ARBA" id="ARBA00023049"/>
    </source>
</evidence>
<evidence type="ECO:0000256" key="5">
    <source>
        <dbReference type="ARBA" id="ARBA00022833"/>
    </source>
</evidence>
<dbReference type="InterPro" id="IPR025657">
    <property type="entry name" value="RadC_JAB"/>
</dbReference>
<dbReference type="InterPro" id="IPR020891">
    <property type="entry name" value="UPF0758_CS"/>
</dbReference>
<dbReference type="Proteomes" id="UP000637720">
    <property type="component" value="Unassembled WGS sequence"/>
</dbReference>
<dbReference type="GO" id="GO:0008237">
    <property type="term" value="F:metallopeptidase activity"/>
    <property type="evidence" value="ECO:0007669"/>
    <property type="project" value="UniProtKB-KW"/>
</dbReference>
<accession>A0A8J3BHI7</accession>
<evidence type="ECO:0000259" key="8">
    <source>
        <dbReference type="PROSITE" id="PS50249"/>
    </source>
</evidence>
<dbReference type="InterPro" id="IPR010994">
    <property type="entry name" value="RuvA_2-like"/>
</dbReference>
<dbReference type="GO" id="GO:0006508">
    <property type="term" value="P:proteolysis"/>
    <property type="evidence" value="ECO:0007669"/>
    <property type="project" value="UniProtKB-KW"/>
</dbReference>
<evidence type="ECO:0000256" key="4">
    <source>
        <dbReference type="ARBA" id="ARBA00022801"/>
    </source>
</evidence>
<keyword evidence="6" id="KW-0482">Metalloprotease</keyword>
<dbReference type="EMBL" id="BMOF01000038">
    <property type="protein sequence ID" value="GGK03951.1"/>
    <property type="molecule type" value="Genomic_DNA"/>
</dbReference>
<evidence type="ECO:0000256" key="3">
    <source>
        <dbReference type="ARBA" id="ARBA00022723"/>
    </source>
</evidence>
<evidence type="ECO:0000313" key="9">
    <source>
        <dbReference type="EMBL" id="GGK03951.1"/>
    </source>
</evidence>
<dbReference type="GO" id="GO:0046872">
    <property type="term" value="F:metal ion binding"/>
    <property type="evidence" value="ECO:0007669"/>
    <property type="project" value="UniProtKB-KW"/>
</dbReference>
<evidence type="ECO:0000313" key="10">
    <source>
        <dbReference type="Proteomes" id="UP000637720"/>
    </source>
</evidence>
<dbReference type="Pfam" id="PF20582">
    <property type="entry name" value="UPF0758_N"/>
    <property type="match status" value="1"/>
</dbReference>
<keyword evidence="3" id="KW-0479">Metal-binding</keyword>
<keyword evidence="10" id="KW-1185">Reference proteome</keyword>
<dbReference type="Gene3D" id="1.10.150.20">
    <property type="entry name" value="5' to 3' exonuclease, C-terminal subdomain"/>
    <property type="match status" value="1"/>
</dbReference>
<reference evidence="9" key="1">
    <citation type="journal article" date="2014" name="Int. J. Syst. Evol. Microbiol.">
        <title>Complete genome sequence of Corynebacterium casei LMG S-19264T (=DSM 44701T), isolated from a smear-ripened cheese.</title>
        <authorList>
            <consortium name="US DOE Joint Genome Institute (JGI-PGF)"/>
            <person name="Walter F."/>
            <person name="Albersmeier A."/>
            <person name="Kalinowski J."/>
            <person name="Ruckert C."/>
        </authorList>
    </citation>
    <scope>NUCLEOTIDE SEQUENCE</scope>
    <source>
        <strain evidence="9">JCM 14719</strain>
    </source>
</reference>
<keyword evidence="4" id="KW-0378">Hydrolase</keyword>
<dbReference type="PROSITE" id="PS50249">
    <property type="entry name" value="MPN"/>
    <property type="match status" value="1"/>
</dbReference>